<dbReference type="AlphaFoldDB" id="A0AA39P1S8"/>
<evidence type="ECO:0000256" key="1">
    <source>
        <dbReference type="SAM" id="MobiDB-lite"/>
    </source>
</evidence>
<accession>A0AA39P1S8</accession>
<organism evidence="2 4">
    <name type="scientific">Armillaria luteobubalina</name>
    <dbReference type="NCBI Taxonomy" id="153913"/>
    <lineage>
        <taxon>Eukaryota</taxon>
        <taxon>Fungi</taxon>
        <taxon>Dikarya</taxon>
        <taxon>Basidiomycota</taxon>
        <taxon>Agaricomycotina</taxon>
        <taxon>Agaricomycetes</taxon>
        <taxon>Agaricomycetidae</taxon>
        <taxon>Agaricales</taxon>
        <taxon>Marasmiineae</taxon>
        <taxon>Physalacriaceae</taxon>
        <taxon>Armillaria</taxon>
    </lineage>
</organism>
<comment type="caution">
    <text evidence="2">The sequence shown here is derived from an EMBL/GenBank/DDBJ whole genome shotgun (WGS) entry which is preliminary data.</text>
</comment>
<sequence>MPNFAHDEDYGFVQDFRDSGDDVAPLECAPLLSFTIAMAPAQGEAVVVAEHTNDLLRLLRLRTLGIEGPQVPGLILRLPYRVQLPATTRGGGMQENTQVIEGVLERRVDGPLPVRDKSKTPDRAEVPDRSMSGRLRLAKKVARRAKDDSTSVVGALDRGMGGGFQYERVQRAWP</sequence>
<evidence type="ECO:0000313" key="4">
    <source>
        <dbReference type="Proteomes" id="UP001175228"/>
    </source>
</evidence>
<evidence type="ECO:0000313" key="3">
    <source>
        <dbReference type="EMBL" id="KAK0492977.1"/>
    </source>
</evidence>
<proteinExistence type="predicted"/>
<protein>
    <submittedName>
        <fullName evidence="2">Uncharacterized protein</fullName>
    </submittedName>
</protein>
<name>A0AA39P1S8_9AGAR</name>
<dbReference type="EMBL" id="JAUEPU010000139">
    <property type="protein sequence ID" value="KAK0475981.1"/>
    <property type="molecule type" value="Genomic_DNA"/>
</dbReference>
<gene>
    <name evidence="3" type="ORF">EDD18DRAFT_1357360</name>
    <name evidence="2" type="ORF">EDD18DRAFT_1366715</name>
</gene>
<reference evidence="2" key="1">
    <citation type="submission" date="2023-06" db="EMBL/GenBank/DDBJ databases">
        <authorList>
            <consortium name="Lawrence Berkeley National Laboratory"/>
            <person name="Ahrendt S."/>
            <person name="Sahu N."/>
            <person name="Indic B."/>
            <person name="Wong-Bajracharya J."/>
            <person name="Merenyi Z."/>
            <person name="Ke H.-M."/>
            <person name="Monk M."/>
            <person name="Kocsube S."/>
            <person name="Drula E."/>
            <person name="Lipzen A."/>
            <person name="Balint B."/>
            <person name="Henrissat B."/>
            <person name="Andreopoulos B."/>
            <person name="Martin F.M."/>
            <person name="Harder C.B."/>
            <person name="Rigling D."/>
            <person name="Ford K.L."/>
            <person name="Foster G.D."/>
            <person name="Pangilinan J."/>
            <person name="Papanicolaou A."/>
            <person name="Barry K."/>
            <person name="LaButti K."/>
            <person name="Viragh M."/>
            <person name="Koriabine M."/>
            <person name="Yan M."/>
            <person name="Riley R."/>
            <person name="Champramary S."/>
            <person name="Plett K.L."/>
            <person name="Tsai I.J."/>
            <person name="Slot J."/>
            <person name="Sipos G."/>
            <person name="Plett J."/>
            <person name="Nagy L.G."/>
            <person name="Grigoriev I.V."/>
        </authorList>
    </citation>
    <scope>NUCLEOTIDE SEQUENCE</scope>
    <source>
        <strain evidence="2">HWK02</strain>
    </source>
</reference>
<dbReference type="Proteomes" id="UP001175228">
    <property type="component" value="Unassembled WGS sequence"/>
</dbReference>
<feature type="region of interest" description="Disordered" evidence="1">
    <location>
        <begin position="110"/>
        <end position="131"/>
    </location>
</feature>
<feature type="compositionally biased region" description="Basic and acidic residues" evidence="1">
    <location>
        <begin position="110"/>
        <end position="128"/>
    </location>
</feature>
<keyword evidence="4" id="KW-1185">Reference proteome</keyword>
<dbReference type="EMBL" id="JAUEPU010000027">
    <property type="protein sequence ID" value="KAK0492977.1"/>
    <property type="molecule type" value="Genomic_DNA"/>
</dbReference>
<evidence type="ECO:0000313" key="2">
    <source>
        <dbReference type="EMBL" id="KAK0475981.1"/>
    </source>
</evidence>